<dbReference type="Pfam" id="PF00350">
    <property type="entry name" value="Dynamin_N"/>
    <property type="match status" value="1"/>
</dbReference>
<dbReference type="VEuPathDB" id="TriTrypDB:TvY486_0402240"/>
<keyword evidence="3" id="KW-1003">Cell membrane</keyword>
<keyword evidence="5" id="KW-0472">Membrane</keyword>
<evidence type="ECO:0000256" key="4">
    <source>
        <dbReference type="ARBA" id="ARBA00022753"/>
    </source>
</evidence>
<dbReference type="PROSITE" id="PS51718">
    <property type="entry name" value="G_DYNAMIN_2"/>
    <property type="match status" value="1"/>
</dbReference>
<dbReference type="PANTHER" id="PTHR43681:SF1">
    <property type="entry name" value="SARCALUMENIN"/>
    <property type="match status" value="1"/>
</dbReference>
<keyword evidence="4" id="KW-0967">Endosome</keyword>
<dbReference type="InterPro" id="IPR045063">
    <property type="entry name" value="Dynamin_N"/>
</dbReference>
<dbReference type="InterPro" id="IPR027417">
    <property type="entry name" value="P-loop_NTPase"/>
</dbReference>
<organism evidence="8">
    <name type="scientific">Trypanosoma vivax (strain Y486)</name>
    <dbReference type="NCBI Taxonomy" id="1055687"/>
    <lineage>
        <taxon>Eukaryota</taxon>
        <taxon>Discoba</taxon>
        <taxon>Euglenozoa</taxon>
        <taxon>Kinetoplastea</taxon>
        <taxon>Metakinetoplastina</taxon>
        <taxon>Trypanosomatida</taxon>
        <taxon>Trypanosomatidae</taxon>
        <taxon>Trypanosoma</taxon>
        <taxon>Duttonella</taxon>
    </lineage>
</organism>
<proteinExistence type="predicted"/>
<dbReference type="Gene3D" id="1.10.268.20">
    <property type="match status" value="1"/>
</dbReference>
<feature type="region of interest" description="Disordered" evidence="6">
    <location>
        <begin position="507"/>
        <end position="534"/>
    </location>
</feature>
<dbReference type="OMA" id="ISAKKEM"/>
<dbReference type="EMBL" id="HE573020">
    <property type="protein sequence ID" value="CCC47558.1"/>
    <property type="molecule type" value="Genomic_DNA"/>
</dbReference>
<gene>
    <name evidence="8" type="ORF">TVY486_0402240</name>
</gene>
<accession>G0TUC4</accession>
<comment type="subcellular location">
    <subcellularLocation>
        <location evidence="1">Cell membrane</location>
        <topology evidence="1">Peripheral membrane protein</topology>
        <orientation evidence="1">Cytoplasmic side</orientation>
    </subcellularLocation>
    <subcellularLocation>
        <location evidence="2">Endosome membrane</location>
        <topology evidence="2">Peripheral membrane protein</topology>
    </subcellularLocation>
</comment>
<dbReference type="GO" id="GO:0005886">
    <property type="term" value="C:plasma membrane"/>
    <property type="evidence" value="ECO:0007669"/>
    <property type="project" value="UniProtKB-SubCell"/>
</dbReference>
<feature type="domain" description="Dynamin-type G" evidence="7">
    <location>
        <begin position="63"/>
        <end position="293"/>
    </location>
</feature>
<name>G0TUC4_TRYVY</name>
<evidence type="ECO:0000313" key="8">
    <source>
        <dbReference type="EMBL" id="CCC47558.1"/>
    </source>
</evidence>
<dbReference type="AlphaFoldDB" id="G0TUC4"/>
<feature type="region of interest" description="Disordered" evidence="6">
    <location>
        <begin position="469"/>
        <end position="490"/>
    </location>
</feature>
<dbReference type="InterPro" id="IPR031692">
    <property type="entry name" value="EHD_N"/>
</dbReference>
<dbReference type="GO" id="GO:0010008">
    <property type="term" value="C:endosome membrane"/>
    <property type="evidence" value="ECO:0007669"/>
    <property type="project" value="UniProtKB-SubCell"/>
</dbReference>
<evidence type="ECO:0000256" key="5">
    <source>
        <dbReference type="ARBA" id="ARBA00023136"/>
    </source>
</evidence>
<dbReference type="GO" id="GO:0005525">
    <property type="term" value="F:GTP binding"/>
    <property type="evidence" value="ECO:0007669"/>
    <property type="project" value="InterPro"/>
</dbReference>
<evidence type="ECO:0000256" key="1">
    <source>
        <dbReference type="ARBA" id="ARBA00004413"/>
    </source>
</evidence>
<dbReference type="Pfam" id="PF18150">
    <property type="entry name" value="DUF5600"/>
    <property type="match status" value="1"/>
</dbReference>
<dbReference type="SUPFAM" id="SSF52540">
    <property type="entry name" value="P-loop containing nucleoside triphosphate hydrolases"/>
    <property type="match status" value="1"/>
</dbReference>
<feature type="compositionally biased region" description="Low complexity" evidence="6">
    <location>
        <begin position="507"/>
        <end position="527"/>
    </location>
</feature>
<evidence type="ECO:0000259" key="7">
    <source>
        <dbReference type="PROSITE" id="PS51718"/>
    </source>
</evidence>
<sequence length="534" mass="60347">MFKKECQTDQRLGEPPAPEDVWDKHIDAVLTEMKRLYFERIRPIETKFSYDIFHPSWFSESMTQKRPFVLFLGPFSSGKSTFINYLLQGTHLPTGPHPVTDKFTVIMHGNDFYNIPGRVLMADSALPFRGLNQFGESFGEVFEGVVATHPILRSVTLVDTPGVLEASDGHSRRYDYIAACRWFVERSDLVFVLFDPTKLDSGAELNNLFKKALVGHEGKLRIILNKADAVGPQELMRVFGALYWNLSSLVATTEPPRVYISSFWDKPYSPGTDHALFAQEKANLIYDLTETVPLQALDLRVTALLNRASRVAAFMLACAAYKSAMPAFFGKDNAKKKYFENYAQTCSDLANKYRLGESDFPRKEDFEKFVKRVKVGDFYDLNRLVSKKWIDVIKHTIDNDIPMLLKPIKQTSVANPLDRMNTIMMQRQYIERMASQLQNSSGNVGNSYMLPSFPQGAHGPTRVEQIGAQPHVQSVQEAPRSQGFAGGGAAVSQEQMETLMRMMGSMMQQQGTPGPVPQIQQQQGHQPRYVVEDL</sequence>
<dbReference type="InterPro" id="IPR030381">
    <property type="entry name" value="G_DYNAMIN_dom"/>
</dbReference>
<evidence type="ECO:0000256" key="6">
    <source>
        <dbReference type="SAM" id="MobiDB-lite"/>
    </source>
</evidence>
<dbReference type="Pfam" id="PF16880">
    <property type="entry name" value="EHD_N"/>
    <property type="match status" value="1"/>
</dbReference>
<protein>
    <submittedName>
        <fullName evidence="8">Putative sarcoplasmic reticulum glycoprotein</fullName>
    </submittedName>
</protein>
<dbReference type="CDD" id="cd09913">
    <property type="entry name" value="EHD"/>
    <property type="match status" value="1"/>
</dbReference>
<dbReference type="Gene3D" id="3.40.50.300">
    <property type="entry name" value="P-loop containing nucleotide triphosphate hydrolases"/>
    <property type="match status" value="1"/>
</dbReference>
<reference evidence="8" key="1">
    <citation type="journal article" date="2012" name="Proc. Natl. Acad. Sci. U.S.A.">
        <title>Antigenic diversity is generated by distinct evolutionary mechanisms in African trypanosome species.</title>
        <authorList>
            <person name="Jackson A.P."/>
            <person name="Berry A."/>
            <person name="Aslett M."/>
            <person name="Allison H.C."/>
            <person name="Burton P."/>
            <person name="Vavrova-Anderson J."/>
            <person name="Brown R."/>
            <person name="Browne H."/>
            <person name="Corton N."/>
            <person name="Hauser H."/>
            <person name="Gamble J."/>
            <person name="Gilderthorp R."/>
            <person name="Marcello L."/>
            <person name="McQuillan J."/>
            <person name="Otto T.D."/>
            <person name="Quail M.A."/>
            <person name="Sanders M.J."/>
            <person name="van Tonder A."/>
            <person name="Ginger M.L."/>
            <person name="Field M.C."/>
            <person name="Barry J.D."/>
            <person name="Hertz-Fowler C."/>
            <person name="Berriman M."/>
        </authorList>
    </citation>
    <scope>NUCLEOTIDE SEQUENCE</scope>
    <source>
        <strain evidence="8">Y486</strain>
    </source>
</reference>
<dbReference type="InterPro" id="IPR040990">
    <property type="entry name" value="DUF5600"/>
</dbReference>
<evidence type="ECO:0000256" key="3">
    <source>
        <dbReference type="ARBA" id="ARBA00022475"/>
    </source>
</evidence>
<dbReference type="PANTHER" id="PTHR43681">
    <property type="entry name" value="TRANSMEMBRANE GTPASE FZO"/>
    <property type="match status" value="1"/>
</dbReference>
<evidence type="ECO:0000256" key="2">
    <source>
        <dbReference type="ARBA" id="ARBA00004481"/>
    </source>
</evidence>
<dbReference type="InterPro" id="IPR051943">
    <property type="entry name" value="TRAFAC_Dynamin-like_GTPase"/>
</dbReference>